<gene>
    <name evidence="1" type="ORF">G2W53_019401</name>
</gene>
<organism evidence="1 2">
    <name type="scientific">Senna tora</name>
    <dbReference type="NCBI Taxonomy" id="362788"/>
    <lineage>
        <taxon>Eukaryota</taxon>
        <taxon>Viridiplantae</taxon>
        <taxon>Streptophyta</taxon>
        <taxon>Embryophyta</taxon>
        <taxon>Tracheophyta</taxon>
        <taxon>Spermatophyta</taxon>
        <taxon>Magnoliopsida</taxon>
        <taxon>eudicotyledons</taxon>
        <taxon>Gunneridae</taxon>
        <taxon>Pentapetalae</taxon>
        <taxon>rosids</taxon>
        <taxon>fabids</taxon>
        <taxon>Fabales</taxon>
        <taxon>Fabaceae</taxon>
        <taxon>Caesalpinioideae</taxon>
        <taxon>Cassia clade</taxon>
        <taxon>Senna</taxon>
    </lineage>
</organism>
<comment type="caution">
    <text evidence="1">The sequence shown here is derived from an EMBL/GenBank/DDBJ whole genome shotgun (WGS) entry which is preliminary data.</text>
</comment>
<name>A0A834TVJ0_9FABA</name>
<sequence>MGWKSGIVREHSCYFYHLHSYYRRFHLKLVVSLCFRRVITTVITITVMYKSGPTLLAGINRLKQILQAKGLASSSSSSSSWGMMGATSIPKKQANNEGEIIRKENIDPIVAFSRPPPFPPIVGPLVALTLLETWFENDADDEL</sequence>
<dbReference type="AlphaFoldDB" id="A0A834TVJ0"/>
<dbReference type="Proteomes" id="UP000634136">
    <property type="component" value="Unassembled WGS sequence"/>
</dbReference>
<accession>A0A834TVJ0</accession>
<evidence type="ECO:0000313" key="1">
    <source>
        <dbReference type="EMBL" id="KAF7828237.1"/>
    </source>
</evidence>
<reference evidence="1" key="1">
    <citation type="submission" date="2020-09" db="EMBL/GenBank/DDBJ databases">
        <title>Genome-Enabled Discovery of Anthraquinone Biosynthesis in Senna tora.</title>
        <authorList>
            <person name="Kang S.-H."/>
            <person name="Pandey R.P."/>
            <person name="Lee C.-M."/>
            <person name="Sim J.-S."/>
            <person name="Jeong J.-T."/>
            <person name="Choi B.-S."/>
            <person name="Jung M."/>
            <person name="Ginzburg D."/>
            <person name="Zhao K."/>
            <person name="Won S.Y."/>
            <person name="Oh T.-J."/>
            <person name="Yu Y."/>
            <person name="Kim N.-H."/>
            <person name="Lee O.R."/>
            <person name="Lee T.-H."/>
            <person name="Bashyal P."/>
            <person name="Kim T.-S."/>
            <person name="Lee W.-H."/>
            <person name="Kawkins C."/>
            <person name="Kim C.-K."/>
            <person name="Kim J.S."/>
            <person name="Ahn B.O."/>
            <person name="Rhee S.Y."/>
            <person name="Sohng J.K."/>
        </authorList>
    </citation>
    <scope>NUCLEOTIDE SEQUENCE</scope>
    <source>
        <tissue evidence="1">Leaf</tissue>
    </source>
</reference>
<proteinExistence type="predicted"/>
<dbReference type="EMBL" id="JAAIUW010000006">
    <property type="protein sequence ID" value="KAF7828237.1"/>
    <property type="molecule type" value="Genomic_DNA"/>
</dbReference>
<protein>
    <submittedName>
        <fullName evidence="1">Uncharacterized protein</fullName>
    </submittedName>
</protein>
<keyword evidence="2" id="KW-1185">Reference proteome</keyword>
<evidence type="ECO:0000313" key="2">
    <source>
        <dbReference type="Proteomes" id="UP000634136"/>
    </source>
</evidence>